<keyword evidence="3" id="KW-1185">Reference proteome</keyword>
<comment type="caution">
    <text evidence="2">The sequence shown here is derived from an EMBL/GenBank/DDBJ whole genome shotgun (WGS) entry which is preliminary data.</text>
</comment>
<reference evidence="2 3" key="1">
    <citation type="submission" date="2018-08" db="EMBL/GenBank/DDBJ databases">
        <title>Meiothermus hypogaeus DSM 23238 genome sequencing project.</title>
        <authorList>
            <person name="Da Costa M.S."/>
            <person name="Albuquerque L."/>
            <person name="Raposo P."/>
            <person name="Froufe H.J.C."/>
            <person name="Barroso C.S."/>
            <person name="Egas C."/>
        </authorList>
    </citation>
    <scope>NUCLEOTIDE SEQUENCE [LARGE SCALE GENOMIC DNA]</scope>
    <source>
        <strain evidence="2 3">DSM 23238</strain>
    </source>
</reference>
<name>A0ABX9MN93_9DEIN</name>
<evidence type="ECO:0000313" key="2">
    <source>
        <dbReference type="EMBL" id="RIH75956.1"/>
    </source>
</evidence>
<sequence>MLGITACKAPNPEAPPIAPEPLTEPADPRLSPITPFSRLLPAGTNSITFSVTTQEPALVRADTSDKPFAEMSLSASYSDGLTHRFTVALQPDQPYRFFVKAAPRSNPTQPYALTRQVNYRVLQPYNPPYPRLFTLWWPRWGNWSELTVEKLLKLSVFILNIHPGEGRVPFDTRVLTEARKRNPHLKLLTQYFSTYGCTQSMCAALEAADNDPSDPQLYRKVFVRTASGKIAYAFGDNAVFNLTNPATVDLLVQLHYRVWREDLLLFDGAFMDSTWRGFSYVYGPYMPDKDLLDLDLDGRADPVQERDRAFEMGRIEFLQKLRAVMPNAILTANSVAGYPDRFHLNGNTGPLHDRQGKAYSYLESIDGMEYENDLEALSQGEYWLSFEEFVQRYRAWCRDTGCFTLVPNKIVADDSPNPDKAYQTLQAMRFGLAAALMSGGSFLHGGWKYYTYFDEYDINLGYPRTAGAPIASGSPVWRRDFDNGIALLNSSKTQTITVDLGGTFKALQGTQDPGVNNGATVTRITIPPLDGRILLK</sequence>
<proteinExistence type="predicted"/>
<feature type="region of interest" description="Disordered" evidence="1">
    <location>
        <begin position="1"/>
        <end position="31"/>
    </location>
</feature>
<accession>A0ABX9MN93</accession>
<dbReference type="EMBL" id="QWKY01000062">
    <property type="protein sequence ID" value="RIH75956.1"/>
    <property type="molecule type" value="Genomic_DNA"/>
</dbReference>
<organism evidence="2 3">
    <name type="scientific">Meiothermus hypogaeus</name>
    <dbReference type="NCBI Taxonomy" id="884155"/>
    <lineage>
        <taxon>Bacteria</taxon>
        <taxon>Thermotogati</taxon>
        <taxon>Deinococcota</taxon>
        <taxon>Deinococci</taxon>
        <taxon>Thermales</taxon>
        <taxon>Thermaceae</taxon>
        <taxon>Meiothermus</taxon>
    </lineage>
</organism>
<protein>
    <submittedName>
        <fullName evidence="2">Glycosyl hydrolase family 15</fullName>
    </submittedName>
</protein>
<evidence type="ECO:0000256" key="1">
    <source>
        <dbReference type="SAM" id="MobiDB-lite"/>
    </source>
</evidence>
<dbReference type="GO" id="GO:0016787">
    <property type="term" value="F:hydrolase activity"/>
    <property type="evidence" value="ECO:0007669"/>
    <property type="project" value="UniProtKB-KW"/>
</dbReference>
<keyword evidence="2" id="KW-0378">Hydrolase</keyword>
<gene>
    <name evidence="2" type="ORF">Mhypo_02689</name>
</gene>
<evidence type="ECO:0000313" key="3">
    <source>
        <dbReference type="Proteomes" id="UP000265443"/>
    </source>
</evidence>
<dbReference type="Proteomes" id="UP000265443">
    <property type="component" value="Unassembled WGS sequence"/>
</dbReference>